<feature type="compositionally biased region" description="Polar residues" evidence="1">
    <location>
        <begin position="824"/>
        <end position="833"/>
    </location>
</feature>
<dbReference type="EMBL" id="JARVKF010000235">
    <property type="protein sequence ID" value="KAK9420366.1"/>
    <property type="molecule type" value="Genomic_DNA"/>
</dbReference>
<feature type="region of interest" description="Disordered" evidence="1">
    <location>
        <begin position="1611"/>
        <end position="1676"/>
    </location>
</feature>
<evidence type="ECO:0000259" key="2">
    <source>
        <dbReference type="Pfam" id="PF19050"/>
    </source>
</evidence>
<feature type="domain" description="PhoD-like phosphatase" evidence="2">
    <location>
        <begin position="907"/>
        <end position="1162"/>
    </location>
</feature>
<feature type="region of interest" description="Disordered" evidence="1">
    <location>
        <begin position="824"/>
        <end position="847"/>
    </location>
</feature>
<dbReference type="PANTHER" id="PTHR46689:SF1">
    <property type="entry name" value="PHOD-LIKE PHOSPHATASE DOMAIN-CONTAINING PROTEIN"/>
    <property type="match status" value="1"/>
</dbReference>
<dbReference type="InterPro" id="IPR018946">
    <property type="entry name" value="PhoD-like_MPP"/>
</dbReference>
<feature type="region of interest" description="Disordered" evidence="1">
    <location>
        <begin position="1324"/>
        <end position="1504"/>
    </location>
</feature>
<sequence length="1676" mass="187091">MSGPVSAPYWGHLPPTSRRTSEDYSRAHHRRQSLDTPVSTSQSQPRSNRVSVQTQSTDAHTDSTYSPLASPIDATSQGVGLAPRPPTLPYGQDTYPPDLVEKRKRRSARNYEDLSEEARATPPAAPDVPRAPPVSYRDPYGSGRNSPYTFNASGQPGPPPSAHRSVAQAKAAADMDPEAGVPRSAARPFDEDLEARRARRALADSDADPGRTVSTRRPHNGDRSNRVGSHRRRESIDPDVQRQKWADDRSPLQKLELTLDTVTKEEKRARVEAAERRAREKAATAAAEVGVNSAPTTTSADRPAGQQVHFRTRRQSVGQGDVQRPAAADLRREHVPPAPREQLLQGGSDDHRRRNSLGQSPRSHIPVPRNRNVSAPVSAGLPQRNLSFRERAANNDSNGPPGNDGGSPELPPVSAPIGGSGVARSASNKLRKNPPGDPWYSKRMEAEERFPSINRRGEDVEETHFSGDAGVSRSRSLGGTLKKARPQEQEYERPPGRGKQYDYGDSEEFSEAPGRVRDRQSDYHGYDEYDEPPSRMRGFAAAIGLGRSASLGAKKQQPPGASRAQPYRENSTVTKSVKFPDERELSSEQVDEDPDEDSHHYFHDYFHKDRSHPGQVVYQSPKYLDEWKKATTGQLTDALLDTQAQVPKSPEGAADHDTAWWESSGKRKGSMSSRPPKAEAFDGEYDETQGPTRFKPALYLKCGPLLRYCGIRHERTATRSRNGAALEKEIWRGSVMIVTEDSQSAYDIAPTLRLFVQPIDLLPPPPAELKGEQPLLPEYVDPIAGIPKLGRRGESLYVRPVEHLEEGKDLSMLDADDGLFETTRTAPDFSNATDAPGSFASRRKRSKADGEKLGKYKDVRGFRLHGEKGCTFWRFNIEVELRDKQQRIAYRINRGPSTGFWVPARGQSMNIMFHSCNGFSLSVKSDDLSGPDPMWRDVLNTHQTQPFHVMIGGGDQIYNDAVMRQTTIFKQWLEIKNPLHKHNAPFTAELQEELEVFYLERYCMWFSQGLFGLANSQIPMVNMYDDHDIIDGFGSYPDHFMKSPVFSGLGAVAFKYYMLFQQQSIITENEEAEPSWVLGCQPGPYIRELSRSLYMSLGSGLALLAVDARTERTRDEVLQEDTWRKIIDRCYAEIVKGETTHLLVLLGVPIAYPRLVWLENILTSRLMDPVKALGKAGLLGNFLNRFDGGVEVLDDLDDHWTAKNHKDERKVVIEDLQDLAADKSVRITILSGDVHLAAIGQFYSNPKLHIPKHKDFRYMPNIISSAIVNTPPPDMMADVLNKRNKIHHFDKETDEDMIPIFTTGVDGKARNNKRLLPHRNWCQIRPYIPGNTPPSTPEPEEREYTPEGTPPEKRGGLLRRLSSSKQRGPTYRPDVPDEQDRSRPPISGGGGVFRAFSRRGSTSEAGKRPGKLLRTLSLGRGDSVGSKKGGFFSRKPSDRRRRPDDGGINGDWGADSDEEFYDVTPPPQQTRRTRPTAFEGPDGQRGDKLARMGLRGGAGNAREAAEYSVGDDSYFSVTTRVPQRSYTQPIPSHGHDSDWTPDEPFRPKPFHRTPTGLSVKQLKKAERWQVDVEGALDIQLNVEVNPKDPAGITVPYRLLVPKLEYEYQGEDASIASPEIENGNAGIEEEPPEPKRNGTLKRLFSGRGKGSQYREHRGGEDAESEYDRGWVSRPDHA</sequence>
<reference evidence="3 4" key="1">
    <citation type="journal article" date="2024" name="J. Plant Pathol.">
        <title>Sequence and assembly of the genome of Seiridium unicorne, isolate CBS 538.82, causal agent of cypress canker disease.</title>
        <authorList>
            <person name="Scali E."/>
            <person name="Rocca G.D."/>
            <person name="Danti R."/>
            <person name="Garbelotto M."/>
            <person name="Barberini S."/>
            <person name="Baroncelli R."/>
            <person name="Emiliani G."/>
        </authorList>
    </citation>
    <scope>NUCLEOTIDE SEQUENCE [LARGE SCALE GENOMIC DNA]</scope>
    <source>
        <strain evidence="3 4">BM-138-508</strain>
    </source>
</reference>
<feature type="compositionally biased region" description="Polar residues" evidence="1">
    <location>
        <begin position="143"/>
        <end position="154"/>
    </location>
</feature>
<feature type="compositionally biased region" description="Basic and acidic residues" evidence="1">
    <location>
        <begin position="1651"/>
        <end position="1676"/>
    </location>
</feature>
<feature type="compositionally biased region" description="Basic and acidic residues" evidence="1">
    <location>
        <begin position="514"/>
        <end position="527"/>
    </location>
</feature>
<feature type="compositionally biased region" description="Basic and acidic residues" evidence="1">
    <location>
        <begin position="1533"/>
        <end position="1546"/>
    </location>
</feature>
<name>A0ABR2V121_9PEZI</name>
<feature type="compositionally biased region" description="Pro residues" evidence="1">
    <location>
        <begin position="123"/>
        <end position="132"/>
    </location>
</feature>
<dbReference type="Proteomes" id="UP001408356">
    <property type="component" value="Unassembled WGS sequence"/>
</dbReference>
<feature type="compositionally biased region" description="Basic and acidic residues" evidence="1">
    <location>
        <begin position="234"/>
        <end position="251"/>
    </location>
</feature>
<feature type="region of interest" description="Disordered" evidence="1">
    <location>
        <begin position="1"/>
        <end position="607"/>
    </location>
</feature>
<protein>
    <submittedName>
        <fullName evidence="3">PhoD-like phosphatase domain-containing protein</fullName>
    </submittedName>
</protein>
<dbReference type="CDD" id="cd07389">
    <property type="entry name" value="MPP_PhoD"/>
    <property type="match status" value="1"/>
</dbReference>
<dbReference type="Pfam" id="PF19050">
    <property type="entry name" value="PhoD_2"/>
    <property type="match status" value="2"/>
</dbReference>
<gene>
    <name evidence="3" type="ORF">SUNI508_06362</name>
</gene>
<feature type="region of interest" description="Disordered" evidence="1">
    <location>
        <begin position="645"/>
        <end position="689"/>
    </location>
</feature>
<feature type="compositionally biased region" description="Basic and acidic residues" evidence="1">
    <location>
        <begin position="109"/>
        <end position="119"/>
    </location>
</feature>
<organism evidence="3 4">
    <name type="scientific">Seiridium unicorne</name>
    <dbReference type="NCBI Taxonomy" id="138068"/>
    <lineage>
        <taxon>Eukaryota</taxon>
        <taxon>Fungi</taxon>
        <taxon>Dikarya</taxon>
        <taxon>Ascomycota</taxon>
        <taxon>Pezizomycotina</taxon>
        <taxon>Sordariomycetes</taxon>
        <taxon>Xylariomycetidae</taxon>
        <taxon>Amphisphaeriales</taxon>
        <taxon>Sporocadaceae</taxon>
        <taxon>Seiridium</taxon>
    </lineage>
</organism>
<evidence type="ECO:0000313" key="3">
    <source>
        <dbReference type="EMBL" id="KAK9420366.1"/>
    </source>
</evidence>
<dbReference type="InterPro" id="IPR038607">
    <property type="entry name" value="PhoD-like_sf"/>
</dbReference>
<dbReference type="PANTHER" id="PTHR46689">
    <property type="entry name" value="MEMBRANE PROTEIN, PUTATIVE-RELATED"/>
    <property type="match status" value="1"/>
</dbReference>
<feature type="compositionally biased region" description="Basic and acidic residues" evidence="1">
    <location>
        <begin position="1374"/>
        <end position="1383"/>
    </location>
</feature>
<feature type="compositionally biased region" description="Basic and acidic residues" evidence="1">
    <location>
        <begin position="485"/>
        <end position="502"/>
    </location>
</feature>
<feature type="compositionally biased region" description="Basic and acidic residues" evidence="1">
    <location>
        <begin position="440"/>
        <end position="465"/>
    </location>
</feature>
<feature type="region of interest" description="Disordered" evidence="1">
    <location>
        <begin position="1525"/>
        <end position="1558"/>
    </location>
</feature>
<feature type="domain" description="PhoD-like phosphatase" evidence="2">
    <location>
        <begin position="1170"/>
        <end position="1329"/>
    </location>
</feature>
<dbReference type="Gene3D" id="3.60.21.70">
    <property type="entry name" value="PhoD-like phosphatase"/>
    <property type="match status" value="1"/>
</dbReference>
<evidence type="ECO:0000256" key="1">
    <source>
        <dbReference type="SAM" id="MobiDB-lite"/>
    </source>
</evidence>
<accession>A0ABR2V121</accession>
<feature type="compositionally biased region" description="Basic and acidic residues" evidence="1">
    <location>
        <begin position="597"/>
        <end position="607"/>
    </location>
</feature>
<keyword evidence="4" id="KW-1185">Reference proteome</keyword>
<proteinExistence type="predicted"/>
<comment type="caution">
    <text evidence="3">The sequence shown here is derived from an EMBL/GenBank/DDBJ whole genome shotgun (WGS) entry which is preliminary data.</text>
</comment>
<evidence type="ECO:0000313" key="4">
    <source>
        <dbReference type="Proteomes" id="UP001408356"/>
    </source>
</evidence>
<feature type="compositionally biased region" description="Polar residues" evidence="1">
    <location>
        <begin position="34"/>
        <end position="78"/>
    </location>
</feature>
<dbReference type="InterPro" id="IPR043904">
    <property type="entry name" value="PhoD_2-like"/>
</dbReference>
<feature type="compositionally biased region" description="Basic and acidic residues" evidence="1">
    <location>
        <begin position="262"/>
        <end position="282"/>
    </location>
</feature>
<feature type="compositionally biased region" description="Basic and acidic residues" evidence="1">
    <location>
        <begin position="1342"/>
        <end position="1355"/>
    </location>
</feature>